<dbReference type="PANTHER" id="PTHR42646">
    <property type="entry name" value="FLAP ENDONUCLEASE XNI"/>
    <property type="match status" value="1"/>
</dbReference>
<name>A0A835GZQ4_9MAGN</name>
<gene>
    <name evidence="1" type="ORF">IFM89_007579</name>
</gene>
<dbReference type="SUPFAM" id="SSF88723">
    <property type="entry name" value="PIN domain-like"/>
    <property type="match status" value="1"/>
</dbReference>
<dbReference type="InterPro" id="IPR029060">
    <property type="entry name" value="PIN-like_dom_sf"/>
</dbReference>
<dbReference type="GO" id="GO:0033567">
    <property type="term" value="P:DNA replication, Okazaki fragment processing"/>
    <property type="evidence" value="ECO:0007669"/>
    <property type="project" value="InterPro"/>
</dbReference>
<dbReference type="OrthoDB" id="275278at2759"/>
<evidence type="ECO:0000313" key="1">
    <source>
        <dbReference type="EMBL" id="KAF9588103.1"/>
    </source>
</evidence>
<reference evidence="1 2" key="1">
    <citation type="submission" date="2020-10" db="EMBL/GenBank/DDBJ databases">
        <title>The Coptis chinensis genome and diversification of protoberbering-type alkaloids.</title>
        <authorList>
            <person name="Wang B."/>
            <person name="Shu S."/>
            <person name="Song C."/>
            <person name="Liu Y."/>
        </authorList>
    </citation>
    <scope>NUCLEOTIDE SEQUENCE [LARGE SCALE GENOMIC DNA]</scope>
    <source>
        <strain evidence="1">HL-2020</strain>
        <tissue evidence="1">Leaf</tissue>
    </source>
</reference>
<dbReference type="Proteomes" id="UP000631114">
    <property type="component" value="Unassembled WGS sequence"/>
</dbReference>
<comment type="caution">
    <text evidence="1">The sequence shown here is derived from an EMBL/GenBank/DDBJ whole genome shotgun (WGS) entry which is preliminary data.</text>
</comment>
<dbReference type="InterPro" id="IPR038969">
    <property type="entry name" value="FEN"/>
</dbReference>
<protein>
    <submittedName>
        <fullName evidence="1">Uncharacterized protein</fullName>
    </submittedName>
</protein>
<organism evidence="1 2">
    <name type="scientific">Coptis chinensis</name>
    <dbReference type="NCBI Taxonomy" id="261450"/>
    <lineage>
        <taxon>Eukaryota</taxon>
        <taxon>Viridiplantae</taxon>
        <taxon>Streptophyta</taxon>
        <taxon>Embryophyta</taxon>
        <taxon>Tracheophyta</taxon>
        <taxon>Spermatophyta</taxon>
        <taxon>Magnoliopsida</taxon>
        <taxon>Ranunculales</taxon>
        <taxon>Ranunculaceae</taxon>
        <taxon>Coptidoideae</taxon>
        <taxon>Coptis</taxon>
    </lineage>
</organism>
<accession>A0A835GZQ4</accession>
<proteinExistence type="predicted"/>
<sequence length="98" mass="10637">MVCISFAGIWSEVEGVILQDKVVDLAQCEVKDANPNASNGRLMLIDGTLAASSVADGFKVRVVSPDKDFFQILSPSLRLLRISSRESDMVSFGLENFA</sequence>
<dbReference type="PANTHER" id="PTHR42646:SF2">
    <property type="entry name" value="5'-3' EXONUCLEASE FAMILY PROTEIN"/>
    <property type="match status" value="1"/>
</dbReference>
<dbReference type="GO" id="GO:0017108">
    <property type="term" value="F:5'-flap endonuclease activity"/>
    <property type="evidence" value="ECO:0007669"/>
    <property type="project" value="InterPro"/>
</dbReference>
<evidence type="ECO:0000313" key="2">
    <source>
        <dbReference type="Proteomes" id="UP000631114"/>
    </source>
</evidence>
<dbReference type="Gene3D" id="3.40.50.1010">
    <property type="entry name" value="5'-nuclease"/>
    <property type="match status" value="1"/>
</dbReference>
<keyword evidence="2" id="KW-1185">Reference proteome</keyword>
<dbReference type="EMBL" id="JADFTS010000009">
    <property type="protein sequence ID" value="KAF9588103.1"/>
    <property type="molecule type" value="Genomic_DNA"/>
</dbReference>
<dbReference type="AlphaFoldDB" id="A0A835GZQ4"/>